<evidence type="ECO:0000256" key="1">
    <source>
        <dbReference type="SAM" id="SignalP"/>
    </source>
</evidence>
<feature type="chain" id="PRO_5021374488" description="Esterase" evidence="1">
    <location>
        <begin position="38"/>
        <end position="900"/>
    </location>
</feature>
<dbReference type="Gene3D" id="3.40.50.1820">
    <property type="entry name" value="alpha/beta hydrolase"/>
    <property type="match status" value="2"/>
</dbReference>
<dbReference type="Proteomes" id="UP000315842">
    <property type="component" value="Unassembled WGS sequence"/>
</dbReference>
<organism evidence="2 3">
    <name type="scientific">Cellulomonas uda</name>
    <dbReference type="NCBI Taxonomy" id="1714"/>
    <lineage>
        <taxon>Bacteria</taxon>
        <taxon>Bacillati</taxon>
        <taxon>Actinomycetota</taxon>
        <taxon>Actinomycetes</taxon>
        <taxon>Micrococcales</taxon>
        <taxon>Cellulomonadaceae</taxon>
        <taxon>Cellulomonas</taxon>
    </lineage>
</organism>
<protein>
    <recommendedName>
        <fullName evidence="4">Esterase</fullName>
    </recommendedName>
</protein>
<proteinExistence type="predicted"/>
<accession>A0A4Y3KBN1</accession>
<dbReference type="SUPFAM" id="SSF53474">
    <property type="entry name" value="alpha/beta-Hydrolases"/>
    <property type="match status" value="2"/>
</dbReference>
<dbReference type="InterPro" id="IPR000801">
    <property type="entry name" value="Esterase-like"/>
</dbReference>
<dbReference type="GO" id="GO:0016747">
    <property type="term" value="F:acyltransferase activity, transferring groups other than amino-acyl groups"/>
    <property type="evidence" value="ECO:0007669"/>
    <property type="project" value="TreeGrafter"/>
</dbReference>
<dbReference type="EMBL" id="BJLP01000007">
    <property type="protein sequence ID" value="GEA80250.1"/>
    <property type="molecule type" value="Genomic_DNA"/>
</dbReference>
<keyword evidence="3" id="KW-1185">Reference proteome</keyword>
<dbReference type="RefSeq" id="WP_141318746.1">
    <property type="nucleotide sequence ID" value="NZ_BJLP01000007.1"/>
</dbReference>
<sequence length="900" mass="95602">MGMTRQGARGPGAGRRAAATMTGVALAVGASVTSAQAAQDGPAPDAWVSTIPEGYHRFTVPQADAEEILGSRPQVLELQGNIGPSGTWADLALDPSGSSYQATVGPLAPGLYYYQYTATWADRTKKSFREPTSPVAVTSHPTWNTLFVPGPSVQWMADLPAGGDVDELTYRSPVTDDERTTLVWTPPGYDAHRADAYPVLYLLADGSQTAQEWAELGRAPQILDNLAAEGRIEPMVVVMADTGGTDPRSELLDGVVEAAREAYHVTDEPTGQAVAGIGDGANHALNVLRSDPGTFGSVGSFSGHLNGTIGVGVARAVNEGTDLLRVYVGNVLDPAYNRTHALLRTLERAGVEHEFDGVDPDSGATWDTWREALRDFASRVFQDDADPGPREGNLPLDGPYAPPAAGSITTPHIGEHGIVTFETGTQWADAKDVTVWANWAPNGAWFRVPMTKVGQRWRVSMGPLDGFYYYRYVVDGVDEKDPQDTVNTLTGVSPLFVPGTTDRMLSDVPAGQGGELSVLTYDSKVAGEERSAYVWTPPGYDADRAEPYPVLYLNHGGGQSWGDWVEVGRAAQILDHHSIDGAIVPMVVVMGNGNVPDFPAELLENLAPAARAEYNIASDADRQALAGLSMGAMNTLNTWLTHPGEFGWIAAFSGGLFFGTPTFDPEAVNEGTTFARIYTGDVLDFTYQATMDLLDLLEENGIEHEFAGVTQGPHGFDTWQKNLVDLLPRLFRSESAPGIPVRAEVREGAPGVLALSVDDDGSGVTLDQAANRGDRLRFTGALPMVTVTDSRSVAQAGASGWAVAGMAYAFSSGSRTLDADHLGWRPFVRDPRDGVAAGAQRPTVLGGGDGLLVPGRLASATPKGRFGSTTMGADLFLEVPVDTAPGTYEGALTLSLFPVD</sequence>
<evidence type="ECO:0000313" key="2">
    <source>
        <dbReference type="EMBL" id="GEA80250.1"/>
    </source>
</evidence>
<dbReference type="InterPro" id="IPR013783">
    <property type="entry name" value="Ig-like_fold"/>
</dbReference>
<gene>
    <name evidence="2" type="ORF">CUD01_06940</name>
</gene>
<evidence type="ECO:0008006" key="4">
    <source>
        <dbReference type="Google" id="ProtNLM"/>
    </source>
</evidence>
<name>A0A4Y3KBN1_CELUD</name>
<evidence type="ECO:0000313" key="3">
    <source>
        <dbReference type="Proteomes" id="UP000315842"/>
    </source>
</evidence>
<dbReference type="GO" id="GO:0005975">
    <property type="term" value="P:carbohydrate metabolic process"/>
    <property type="evidence" value="ECO:0007669"/>
    <property type="project" value="UniProtKB-ARBA"/>
</dbReference>
<dbReference type="Gene3D" id="2.60.40.10">
    <property type="entry name" value="Immunoglobulins"/>
    <property type="match status" value="1"/>
</dbReference>
<dbReference type="AlphaFoldDB" id="A0A4Y3KBN1"/>
<dbReference type="InterPro" id="IPR050583">
    <property type="entry name" value="Mycobacterial_A85_antigen"/>
</dbReference>
<dbReference type="InterPro" id="IPR029058">
    <property type="entry name" value="AB_hydrolase_fold"/>
</dbReference>
<feature type="signal peptide" evidence="1">
    <location>
        <begin position="1"/>
        <end position="37"/>
    </location>
</feature>
<dbReference type="Pfam" id="PF00756">
    <property type="entry name" value="Esterase"/>
    <property type="match status" value="2"/>
</dbReference>
<keyword evidence="1" id="KW-0732">Signal</keyword>
<dbReference type="PANTHER" id="PTHR48098:SF1">
    <property type="entry name" value="DIACYLGLYCEROL ACYLTRANSFERASE_MYCOLYLTRANSFERASE AG85A"/>
    <property type="match status" value="1"/>
</dbReference>
<comment type="caution">
    <text evidence="2">The sequence shown here is derived from an EMBL/GenBank/DDBJ whole genome shotgun (WGS) entry which is preliminary data.</text>
</comment>
<dbReference type="PANTHER" id="PTHR48098">
    <property type="entry name" value="ENTEROCHELIN ESTERASE-RELATED"/>
    <property type="match status" value="1"/>
</dbReference>
<reference evidence="2 3" key="1">
    <citation type="submission" date="2019-06" db="EMBL/GenBank/DDBJ databases">
        <title>Whole genome shotgun sequence of Cellulomonas uda NBRC 3747.</title>
        <authorList>
            <person name="Hosoyama A."/>
            <person name="Uohara A."/>
            <person name="Ohji S."/>
            <person name="Ichikawa N."/>
        </authorList>
    </citation>
    <scope>NUCLEOTIDE SEQUENCE [LARGE SCALE GENOMIC DNA]</scope>
    <source>
        <strain evidence="2 3">NBRC 3747</strain>
    </source>
</reference>